<dbReference type="GO" id="GO:0046873">
    <property type="term" value="F:metal ion transmembrane transporter activity"/>
    <property type="evidence" value="ECO:0007669"/>
    <property type="project" value="InterPro"/>
</dbReference>
<name>A0A9X0U4E4_9BACT</name>
<evidence type="ECO:0000256" key="1">
    <source>
        <dbReference type="ARBA" id="ARBA00004141"/>
    </source>
</evidence>
<feature type="transmembrane region" description="Helical" evidence="5">
    <location>
        <begin position="119"/>
        <end position="141"/>
    </location>
</feature>
<keyword evidence="3 5" id="KW-1133">Transmembrane helix</keyword>
<evidence type="ECO:0000313" key="6">
    <source>
        <dbReference type="EMBL" id="MBB5329376.1"/>
    </source>
</evidence>
<keyword evidence="7" id="KW-1185">Reference proteome</keyword>
<dbReference type="Proteomes" id="UP000535182">
    <property type="component" value="Unassembled WGS sequence"/>
</dbReference>
<dbReference type="EMBL" id="JACHEB010000006">
    <property type="protein sequence ID" value="MBB5329376.1"/>
    <property type="molecule type" value="Genomic_DNA"/>
</dbReference>
<dbReference type="AlphaFoldDB" id="A0A9X0U4E4"/>
<accession>A0A9X0U4E4</accession>
<evidence type="ECO:0000256" key="2">
    <source>
        <dbReference type="ARBA" id="ARBA00022692"/>
    </source>
</evidence>
<gene>
    <name evidence="6" type="ORF">HDF14_002994</name>
</gene>
<dbReference type="GO" id="GO:0016020">
    <property type="term" value="C:membrane"/>
    <property type="evidence" value="ECO:0007669"/>
    <property type="project" value="UniProtKB-SubCell"/>
</dbReference>
<keyword evidence="2 5" id="KW-0812">Transmembrane</keyword>
<dbReference type="RefSeq" id="WP_183977783.1">
    <property type="nucleotide sequence ID" value="NZ_JACHEB010000006.1"/>
</dbReference>
<evidence type="ECO:0000256" key="5">
    <source>
        <dbReference type="SAM" id="Phobius"/>
    </source>
</evidence>
<dbReference type="Gene3D" id="1.20.58.340">
    <property type="entry name" value="Magnesium transport protein CorA, transmembrane region"/>
    <property type="match status" value="1"/>
</dbReference>
<dbReference type="SUPFAM" id="SSF144083">
    <property type="entry name" value="Magnesium transport protein CorA, transmembrane region"/>
    <property type="match status" value="1"/>
</dbReference>
<evidence type="ECO:0000313" key="7">
    <source>
        <dbReference type="Proteomes" id="UP000535182"/>
    </source>
</evidence>
<comment type="subcellular location">
    <subcellularLocation>
        <location evidence="1">Membrane</location>
        <topology evidence="1">Multi-pass membrane protein</topology>
    </subcellularLocation>
</comment>
<keyword evidence="4 5" id="KW-0472">Membrane</keyword>
<evidence type="ECO:0000256" key="4">
    <source>
        <dbReference type="ARBA" id="ARBA00023136"/>
    </source>
</evidence>
<sequence length="184" mass="20954">MRHRHIQLATQLMADFHYFNNYWFHLEPTTKDEELENFALLSNAYQLGPAKEKLEDLIDRLSGYIDRLYALRNSDAVNRLAMMSVILGVGALVTGYYGMNIPHLATLLQNGKTSVWSLVLTSLMAVASLWFIFYIVASNWLDYRASILPHRYRKAIGTVSLRGLHRHDEANLGTSKDNPGLPES</sequence>
<protein>
    <recommendedName>
        <fullName evidence="8">Magnesium transporter</fullName>
    </recommendedName>
</protein>
<feature type="transmembrane region" description="Helical" evidence="5">
    <location>
        <begin position="80"/>
        <end position="99"/>
    </location>
</feature>
<evidence type="ECO:0008006" key="8">
    <source>
        <dbReference type="Google" id="ProtNLM"/>
    </source>
</evidence>
<comment type="caution">
    <text evidence="6">The sequence shown here is derived from an EMBL/GenBank/DDBJ whole genome shotgun (WGS) entry which is preliminary data.</text>
</comment>
<proteinExistence type="predicted"/>
<reference evidence="6 7" key="1">
    <citation type="submission" date="2020-08" db="EMBL/GenBank/DDBJ databases">
        <title>Genomic Encyclopedia of Type Strains, Phase IV (KMG-V): Genome sequencing to study the core and pangenomes of soil and plant-associated prokaryotes.</title>
        <authorList>
            <person name="Whitman W."/>
        </authorList>
    </citation>
    <scope>NUCLEOTIDE SEQUENCE [LARGE SCALE GENOMIC DNA]</scope>
    <source>
        <strain evidence="6 7">X5P2</strain>
    </source>
</reference>
<organism evidence="6 7">
    <name type="scientific">Tunturiibacter gelidiferens</name>
    <dbReference type="NCBI Taxonomy" id="3069689"/>
    <lineage>
        <taxon>Bacteria</taxon>
        <taxon>Pseudomonadati</taxon>
        <taxon>Acidobacteriota</taxon>
        <taxon>Terriglobia</taxon>
        <taxon>Terriglobales</taxon>
        <taxon>Acidobacteriaceae</taxon>
        <taxon>Tunturiibacter</taxon>
    </lineage>
</organism>
<dbReference type="InterPro" id="IPR002523">
    <property type="entry name" value="MgTranspt_CorA/ZnTranspt_ZntB"/>
</dbReference>
<evidence type="ECO:0000256" key="3">
    <source>
        <dbReference type="ARBA" id="ARBA00022989"/>
    </source>
</evidence>
<dbReference type="Pfam" id="PF01544">
    <property type="entry name" value="CorA"/>
    <property type="match status" value="1"/>
</dbReference>
<dbReference type="InterPro" id="IPR045863">
    <property type="entry name" value="CorA_TM1_TM2"/>
</dbReference>